<comment type="caution">
    <text evidence="12">The sequence shown here is derived from an EMBL/GenBank/DDBJ whole genome shotgun (WGS) entry which is preliminary data.</text>
</comment>
<accession>A0ABQ5KAG6</accession>
<feature type="region of interest" description="Disordered" evidence="11">
    <location>
        <begin position="231"/>
        <end position="264"/>
    </location>
</feature>
<evidence type="ECO:0000256" key="7">
    <source>
        <dbReference type="ARBA" id="ARBA00022618"/>
    </source>
</evidence>
<protein>
    <recommendedName>
        <fullName evidence="4">Condensin complex subunit 2</fullName>
    </recommendedName>
</protein>
<evidence type="ECO:0000256" key="9">
    <source>
        <dbReference type="ARBA" id="ARBA00023067"/>
    </source>
</evidence>
<evidence type="ECO:0000256" key="1">
    <source>
        <dbReference type="ARBA" id="ARBA00004286"/>
    </source>
</evidence>
<dbReference type="Proteomes" id="UP001057375">
    <property type="component" value="Unassembled WGS sequence"/>
</dbReference>
<keyword evidence="8" id="KW-0498">Mitosis</keyword>
<keyword evidence="13" id="KW-1185">Reference proteome</keyword>
<dbReference type="InterPro" id="IPR022816">
    <property type="entry name" value="Condensin_barren_su2"/>
</dbReference>
<feature type="region of interest" description="Disordered" evidence="11">
    <location>
        <begin position="878"/>
        <end position="917"/>
    </location>
</feature>
<feature type="region of interest" description="Disordered" evidence="11">
    <location>
        <begin position="586"/>
        <end position="611"/>
    </location>
</feature>
<gene>
    <name evidence="12" type="ORF">ADUPG1_000588</name>
</gene>
<comment type="similarity">
    <text evidence="3">Belongs to the CND2 (condensin subunit 2) family.</text>
</comment>
<keyword evidence="10" id="KW-0131">Cell cycle</keyword>
<proteinExistence type="inferred from homology"/>
<evidence type="ECO:0000313" key="12">
    <source>
        <dbReference type="EMBL" id="GKT28335.1"/>
    </source>
</evidence>
<feature type="region of interest" description="Disordered" evidence="11">
    <location>
        <begin position="289"/>
        <end position="323"/>
    </location>
</feature>
<evidence type="ECO:0000256" key="5">
    <source>
        <dbReference type="ARBA" id="ARBA00022454"/>
    </source>
</evidence>
<feature type="compositionally biased region" description="Basic residues" evidence="11">
    <location>
        <begin position="586"/>
        <end position="598"/>
    </location>
</feature>
<feature type="compositionally biased region" description="Basic and acidic residues" evidence="11">
    <location>
        <begin position="500"/>
        <end position="516"/>
    </location>
</feature>
<feature type="compositionally biased region" description="Basic and acidic residues" evidence="11">
    <location>
        <begin position="886"/>
        <end position="917"/>
    </location>
</feature>
<keyword evidence="7" id="KW-0132">Cell division</keyword>
<name>A0ABQ5KAG6_9EUKA</name>
<feature type="region of interest" description="Disordered" evidence="11">
    <location>
        <begin position="703"/>
        <end position="732"/>
    </location>
</feature>
<feature type="region of interest" description="Disordered" evidence="11">
    <location>
        <begin position="440"/>
        <end position="462"/>
    </location>
</feature>
<feature type="region of interest" description="Disordered" evidence="11">
    <location>
        <begin position="536"/>
        <end position="560"/>
    </location>
</feature>
<evidence type="ECO:0000313" key="13">
    <source>
        <dbReference type="Proteomes" id="UP001057375"/>
    </source>
</evidence>
<evidence type="ECO:0000256" key="11">
    <source>
        <dbReference type="SAM" id="MobiDB-lite"/>
    </source>
</evidence>
<dbReference type="PANTHER" id="PTHR13108:SF9">
    <property type="entry name" value="CONDENSIN COMPLEX SUBUNIT 2"/>
    <property type="match status" value="1"/>
</dbReference>
<evidence type="ECO:0000256" key="4">
    <source>
        <dbReference type="ARBA" id="ARBA00016065"/>
    </source>
</evidence>
<comment type="subcellular location">
    <subcellularLocation>
        <location evidence="1">Chromosome</location>
    </subcellularLocation>
    <subcellularLocation>
        <location evidence="2">Cytoplasm</location>
    </subcellularLocation>
</comment>
<keyword evidence="6" id="KW-0963">Cytoplasm</keyword>
<keyword evidence="9" id="KW-0226">DNA condensation</keyword>
<organism evidence="12 13">
    <name type="scientific">Aduncisulcus paluster</name>
    <dbReference type="NCBI Taxonomy" id="2918883"/>
    <lineage>
        <taxon>Eukaryota</taxon>
        <taxon>Metamonada</taxon>
        <taxon>Carpediemonas-like organisms</taxon>
        <taxon>Aduncisulcus</taxon>
    </lineage>
</organism>
<evidence type="ECO:0000256" key="3">
    <source>
        <dbReference type="ARBA" id="ARBA00009471"/>
    </source>
</evidence>
<feature type="region of interest" description="Disordered" evidence="11">
    <location>
        <begin position="85"/>
        <end position="104"/>
    </location>
</feature>
<feature type="compositionally biased region" description="Basic and acidic residues" evidence="11">
    <location>
        <begin position="85"/>
        <end position="96"/>
    </location>
</feature>
<dbReference type="PANTHER" id="PTHR13108">
    <property type="entry name" value="CONDENSIN COMPLEX SUBUNIT 2"/>
    <property type="match status" value="1"/>
</dbReference>
<evidence type="ECO:0000256" key="6">
    <source>
        <dbReference type="ARBA" id="ARBA00022490"/>
    </source>
</evidence>
<reference evidence="12" key="1">
    <citation type="submission" date="2022-03" db="EMBL/GenBank/DDBJ databases">
        <title>Draft genome sequence of Aduncisulcus paluster, a free-living microaerophilic Fornicata.</title>
        <authorList>
            <person name="Yuyama I."/>
            <person name="Kume K."/>
            <person name="Tamura T."/>
            <person name="Inagaki Y."/>
            <person name="Hashimoto T."/>
        </authorList>
    </citation>
    <scope>NUCLEOTIDE SEQUENCE</scope>
    <source>
        <strain evidence="12">NY0171</strain>
    </source>
</reference>
<feature type="region of interest" description="Disordered" evidence="11">
    <location>
        <begin position="487"/>
        <end position="516"/>
    </location>
</feature>
<evidence type="ECO:0000256" key="8">
    <source>
        <dbReference type="ARBA" id="ARBA00022776"/>
    </source>
</evidence>
<feature type="compositionally biased region" description="Basic residues" evidence="11">
    <location>
        <begin position="487"/>
        <end position="499"/>
    </location>
</feature>
<dbReference type="EMBL" id="BQXS01000246">
    <property type="protein sequence ID" value="GKT28335.1"/>
    <property type="molecule type" value="Genomic_DNA"/>
</dbReference>
<evidence type="ECO:0000256" key="10">
    <source>
        <dbReference type="ARBA" id="ARBA00023306"/>
    </source>
</evidence>
<evidence type="ECO:0000256" key="2">
    <source>
        <dbReference type="ARBA" id="ARBA00004496"/>
    </source>
</evidence>
<keyword evidence="5" id="KW-0158">Chromosome</keyword>
<feature type="compositionally biased region" description="Basic and acidic residues" evidence="11">
    <location>
        <begin position="599"/>
        <end position="611"/>
    </location>
</feature>
<sequence length="976" mass="109647">MLGFKDKLKDFIKASSKTKISDEELWGADFLDDYVKELDDTQSHSLDFTLAAETVNQGVKMFNKRVDSTFKSVTQAYLSLSKSDDTEKYDSDDQEKKKHKRERKVPIKRKKGKILLTSKDKSKITRQNKKEIRSFSSHALSSLFLLPPDRCLYLRHDSDIRYMEGIDRLRAIEGQQKGSTEGSDLMRNSSSFYAGSFDFCGGLSGICGCGGQFERFVECSRIQSVQRIQQKTRRTSASLEEKKIAGTSSTDHQVREKEEDDEETPIIIDGKDEEEEATNIATDIANLTIVEDEEEENSDKKESDQSGFAIDQPKIEPSQPPAPQLVPRGMIGINVISQLLENLAVEKRRQEHQITRSRGLVDSIGPNTIQGKEDFDAFDASGFAQDDGDFGGDDGFGMEFAGMDDMTHPSAGLDEVSEMLHQENEDMLADAALLLHEGEERERERAAHLYPQGSDKQSGGNNAGKGEFFSVYDECLINFEQHGKIIRKRNMQKGTKKAKKEASQRPKKQKIESIDLSRTFSDEERLAILNCQTSVKKRQRERERAAHLYPQGSDKQSGGNNAGKGEFFSVYYECLINFEQHGKIIRKRNMQKGTKKAKKEASQRPKKQKIESIDLSRTFSDEERLAILNCQTSVKKRRSTASSSSSPYDASVHTFNTIPDPLCMFQECPYSMPEIMFIHNRKHLLRETRILRHNGHVDQVRVISSSSRTGTRARRARQSTRSDIFDDDDQGTFQHQDDYDGFGDDGFGGDDGFVSDYQGVENAGKDLVMGDISQRGSMMNAHHDLEEFKQILGTAMEEGGGAGWDDMDVNVQGHDKGIFGNLTSTPGQFGDGSSRKGSDSWVDRLKIVQQGGNIGGRVNVVSLKKGIIRNLEDHPIIMSEKSGGVDSKEEKEKKQEDGKEERDSKSGDVENSKEMEDNKHSFASMLATMPKTFAETEKMTIPMCFVALLHLCNEEVLALNPDHDDFTIEKDNGEDL</sequence>